<sequence>MRHINAESGLPHEQSTGVSQEQQQQEEDEEEEEEEEEQQQQQQQHQQPWQHHSVQMGCTPPELGSQKVYQVSIFSSRGSGSPLLEQRGPRRQPIKRSCPESQRTAEGGKWDAKRGHWGKEEAVEDGLLVDELALGGAAQHFSHSGLRVVEHRQEVSPGHCGGWEPRSAEGQGGALPATHRLGTTLHTRDSAPVLWGHQPAMDSRQEENGGQLEEQTGSHLFPHDHDLHSFAPQSPPGRLSLEAHAPNTPPEAHSLSTNGLCSAEKTPCSSSQISGGSPASGPAKRKLLPSVEGRAAAGLEEETLPPARKKRALHSPTVPASCRSTDAKGAPFWNHLLPTAKGSANSRTGTSQLKTGLHHKPRRRQLRSSPGRALVGSRSPTTSTSHALLGNFEESMLKGRFPPSGRIEGFTAEIGASGSYCPQHATLPVEVTYFDIAEHNAPSPFLGVIDLEALGKKGYSIPKMGTIQVTLFNPNKTVVKMFLVTYDLHDMPANHVTFLRHRIFLVPVGEGQGSSSDLAEVPKRVLCYLMHLRFHSSKSGKIYLHDNIRLLFSRKSIEMDSGIPYELKSFTELPRNPCYSPRA</sequence>
<dbReference type="InterPro" id="IPR025261">
    <property type="entry name" value="Atos-like_cons_dom"/>
</dbReference>
<keyword evidence="3" id="KW-0539">Nucleus</keyword>
<reference evidence="9" key="1">
    <citation type="submission" date="2025-08" db="UniProtKB">
        <authorList>
            <consortium name="RefSeq"/>
        </authorList>
    </citation>
    <scope>IDENTIFICATION</scope>
    <source>
        <tissue evidence="9">Liver</tissue>
    </source>
</reference>
<dbReference type="InterPro" id="IPR051506">
    <property type="entry name" value="ATOS_Transcription_Regulators"/>
</dbReference>
<feature type="compositionally biased region" description="Basic residues" evidence="6">
    <location>
        <begin position="356"/>
        <end position="366"/>
    </location>
</feature>
<dbReference type="PANTHER" id="PTHR13199:SF12">
    <property type="entry name" value="ATOS HOMOLOG PROTEIN B"/>
    <property type="match status" value="1"/>
</dbReference>
<evidence type="ECO:0000256" key="4">
    <source>
        <dbReference type="ARBA" id="ARBA00034497"/>
    </source>
</evidence>
<comment type="similarity">
    <text evidence="4">Belongs to the ATOS family.</text>
</comment>
<evidence type="ECO:0000256" key="2">
    <source>
        <dbReference type="ARBA" id="ARBA00022553"/>
    </source>
</evidence>
<dbReference type="KEGG" id="pbi:103050426"/>
<dbReference type="SMART" id="SM01177">
    <property type="entry name" value="DUF4210"/>
    <property type="match status" value="1"/>
</dbReference>
<dbReference type="AlphaFoldDB" id="A0A9F3W129"/>
<keyword evidence="8" id="KW-1185">Reference proteome</keyword>
<dbReference type="Pfam" id="PF13889">
    <property type="entry name" value="Chromosome_seg"/>
    <property type="match status" value="1"/>
</dbReference>
<name>A0A9F3W129_PYTBI</name>
<feature type="compositionally biased region" description="Polar residues" evidence="6">
    <location>
        <begin position="342"/>
        <end position="354"/>
    </location>
</feature>
<evidence type="ECO:0000256" key="1">
    <source>
        <dbReference type="ARBA" id="ARBA00004123"/>
    </source>
</evidence>
<evidence type="ECO:0000259" key="7">
    <source>
        <dbReference type="SMART" id="SM01177"/>
    </source>
</evidence>
<proteinExistence type="inferred from homology"/>
<keyword evidence="2" id="KW-0597">Phosphoprotein</keyword>
<dbReference type="InterPro" id="IPR033473">
    <property type="entry name" value="Atos-like_C"/>
</dbReference>
<dbReference type="GeneID" id="103050426"/>
<dbReference type="Pfam" id="PF13915">
    <property type="entry name" value="DUF4210"/>
    <property type="match status" value="1"/>
</dbReference>
<feature type="region of interest" description="Disordered" evidence="6">
    <location>
        <begin position="201"/>
        <end position="285"/>
    </location>
</feature>
<feature type="region of interest" description="Disordered" evidence="6">
    <location>
        <begin position="297"/>
        <end position="385"/>
    </location>
</feature>
<feature type="domain" description="Atos-like conserved" evidence="7">
    <location>
        <begin position="388"/>
        <end position="446"/>
    </location>
</feature>
<dbReference type="OrthoDB" id="8625101at2759"/>
<gene>
    <name evidence="9" type="primary">FAM214B</name>
</gene>
<dbReference type="GO" id="GO:0005634">
    <property type="term" value="C:nucleus"/>
    <property type="evidence" value="ECO:0007669"/>
    <property type="project" value="UniProtKB-SubCell"/>
</dbReference>
<protein>
    <recommendedName>
        <fullName evidence="5">Atos homolog protein B</fullName>
    </recommendedName>
</protein>
<evidence type="ECO:0000256" key="6">
    <source>
        <dbReference type="SAM" id="MobiDB-lite"/>
    </source>
</evidence>
<feature type="compositionally biased region" description="Acidic residues" evidence="6">
    <location>
        <begin position="24"/>
        <end position="38"/>
    </location>
</feature>
<evidence type="ECO:0000256" key="5">
    <source>
        <dbReference type="ARBA" id="ARBA00040291"/>
    </source>
</evidence>
<dbReference type="PANTHER" id="PTHR13199">
    <property type="entry name" value="GH03947P"/>
    <property type="match status" value="1"/>
</dbReference>
<comment type="subcellular location">
    <subcellularLocation>
        <location evidence="1">Nucleus</location>
    </subcellularLocation>
</comment>
<dbReference type="OMA" id="NGHSHER"/>
<feature type="compositionally biased region" description="Low complexity" evidence="6">
    <location>
        <begin position="267"/>
        <end position="282"/>
    </location>
</feature>
<accession>A0A9F3W129</accession>
<evidence type="ECO:0000256" key="3">
    <source>
        <dbReference type="ARBA" id="ARBA00023242"/>
    </source>
</evidence>
<feature type="region of interest" description="Disordered" evidence="6">
    <location>
        <begin position="1"/>
        <end position="112"/>
    </location>
</feature>
<dbReference type="CTD" id="80256"/>
<evidence type="ECO:0000313" key="9">
    <source>
        <dbReference type="RefSeq" id="XP_015745967.1"/>
    </source>
</evidence>
<organism evidence="8 9">
    <name type="scientific">Python bivittatus</name>
    <name type="common">Burmese python</name>
    <name type="synonym">Python molurus bivittatus</name>
    <dbReference type="NCBI Taxonomy" id="176946"/>
    <lineage>
        <taxon>Eukaryota</taxon>
        <taxon>Metazoa</taxon>
        <taxon>Chordata</taxon>
        <taxon>Craniata</taxon>
        <taxon>Vertebrata</taxon>
        <taxon>Euteleostomi</taxon>
        <taxon>Lepidosauria</taxon>
        <taxon>Squamata</taxon>
        <taxon>Bifurcata</taxon>
        <taxon>Unidentata</taxon>
        <taxon>Episquamata</taxon>
        <taxon>Toxicofera</taxon>
        <taxon>Serpentes</taxon>
        <taxon>Henophidia</taxon>
        <taxon>Pythonidae</taxon>
        <taxon>Python</taxon>
    </lineage>
</organism>
<feature type="compositionally biased region" description="Polar residues" evidence="6">
    <location>
        <begin position="67"/>
        <end position="79"/>
    </location>
</feature>
<dbReference type="RefSeq" id="XP_015745967.1">
    <property type="nucleotide sequence ID" value="XM_015890481.2"/>
</dbReference>
<evidence type="ECO:0000313" key="8">
    <source>
        <dbReference type="Proteomes" id="UP000695026"/>
    </source>
</evidence>
<dbReference type="Proteomes" id="UP000695026">
    <property type="component" value="Unplaced"/>
</dbReference>